<organism evidence="2">
    <name type="scientific">Phaeodactylum tricornutum</name>
    <name type="common">Diatom</name>
    <dbReference type="NCBI Taxonomy" id="2850"/>
    <lineage>
        <taxon>Eukaryota</taxon>
        <taxon>Sar</taxon>
        <taxon>Stramenopiles</taxon>
        <taxon>Ochrophyta</taxon>
        <taxon>Bacillariophyta</taxon>
        <taxon>Bacillariophyceae</taxon>
        <taxon>Bacillariophycidae</taxon>
        <taxon>Naviculales</taxon>
        <taxon>Phaeodactylaceae</taxon>
        <taxon>Phaeodactylum</taxon>
    </lineage>
</organism>
<dbReference type="EMBL" id="OU594952">
    <property type="protein sequence ID" value="CAG9279407.1"/>
    <property type="molecule type" value="Genomic_DNA"/>
</dbReference>
<feature type="region of interest" description="Disordered" evidence="1">
    <location>
        <begin position="1"/>
        <end position="20"/>
    </location>
</feature>
<evidence type="ECO:0000256" key="1">
    <source>
        <dbReference type="SAM" id="MobiDB-lite"/>
    </source>
</evidence>
<protein>
    <submittedName>
        <fullName evidence="2">Uncharacterized protein</fullName>
    </submittedName>
</protein>
<dbReference type="AlphaFoldDB" id="A0A8J9T7T7"/>
<sequence length="490" mass="54599">MSDSDFEQINLSDAEEDDENVAQVIMEFGESFLRSGKGPGPEKLDEVSTSSAFIQVKLSSIDICAKLKPDEDKGVLSEGRAHEEHNSFPQADEHSECSFTEKNSTASAAEFSTISDFDLLSIGGTRQFECKRCSIFNSGLDVICSGCGIALVPNPCLEADAQLAKSMEMNEKKRAFDLLKREETMRKQIWEQPLLFQAETLTRDILEVVRRYEPFLFNALPEADLMIQASRFIEFARNPGTTISLAYHFSTNTEQRLDQIRADGFVPPVETTVIEEVTQQSFDDSADTHRAPTVSKNGSGEGRDDTPDEMGWILAFLGSAEATSSNDRTLKVTNETRKIWKMVNSTQCLPIICFEPLYAGTDDVCRLYNSLSQVCFDFFSTDWVASERMLCELGCVSDSPRKKKVRRDDYGKDLATTDRERESSRAAPSEARSSSETSFDVNVFAGPDASEGRGRLSLEMRASPLPHSEETLDQSKQREEGVPSAQPHSY</sequence>
<feature type="compositionally biased region" description="Basic and acidic residues" evidence="1">
    <location>
        <begin position="467"/>
        <end position="481"/>
    </location>
</feature>
<feature type="region of interest" description="Disordered" evidence="1">
    <location>
        <begin position="281"/>
        <end position="305"/>
    </location>
</feature>
<gene>
    <name evidence="2" type="ORF">PTTT1_LOCUS9991</name>
</gene>
<feature type="region of interest" description="Disordered" evidence="1">
    <location>
        <begin position="406"/>
        <end position="490"/>
    </location>
</feature>
<accession>A0A8J9T7T7</accession>
<feature type="compositionally biased region" description="Low complexity" evidence="1">
    <location>
        <begin position="425"/>
        <end position="436"/>
    </location>
</feature>
<feature type="region of interest" description="Disordered" evidence="1">
    <location>
        <begin position="75"/>
        <end position="95"/>
    </location>
</feature>
<dbReference type="Proteomes" id="UP000836788">
    <property type="component" value="Chromosome 11"/>
</dbReference>
<reference evidence="2" key="1">
    <citation type="submission" date="2022-02" db="EMBL/GenBank/DDBJ databases">
        <authorList>
            <person name="Giguere J D."/>
        </authorList>
    </citation>
    <scope>NUCLEOTIDE SEQUENCE</scope>
    <source>
        <strain evidence="2">CCAP 1055/1</strain>
    </source>
</reference>
<proteinExistence type="predicted"/>
<feature type="compositionally biased region" description="Basic and acidic residues" evidence="1">
    <location>
        <begin position="406"/>
        <end position="424"/>
    </location>
</feature>
<name>A0A8J9T7T7_PHATR</name>
<evidence type="ECO:0000313" key="2">
    <source>
        <dbReference type="EMBL" id="CAG9279407.1"/>
    </source>
</evidence>